<keyword evidence="1 3" id="KW-0479">Metal-binding</keyword>
<feature type="binding site" evidence="3">
    <location>
        <position position="91"/>
    </location>
    <ligand>
        <name>a divalent metal cation</name>
        <dbReference type="ChEBI" id="CHEBI:60240"/>
        <label>1</label>
    </ligand>
</feature>
<feature type="binding site" evidence="3">
    <location>
        <position position="11"/>
    </location>
    <ligand>
        <name>a divalent metal cation</name>
        <dbReference type="ChEBI" id="CHEBI:60240"/>
        <label>1</label>
    </ligand>
</feature>
<organism evidence="4 5">
    <name type="scientific">Candidatus Kaiserbacteria bacterium RIFCSPHIGHO2_01_FULL_53_31</name>
    <dbReference type="NCBI Taxonomy" id="1798481"/>
    <lineage>
        <taxon>Bacteria</taxon>
        <taxon>Candidatus Kaiseribacteriota</taxon>
    </lineage>
</organism>
<dbReference type="EMBL" id="MFKU01000004">
    <property type="protein sequence ID" value="OGG49167.1"/>
    <property type="molecule type" value="Genomic_DNA"/>
</dbReference>
<feature type="binding site" evidence="3">
    <location>
        <position position="9"/>
    </location>
    <ligand>
        <name>a divalent metal cation</name>
        <dbReference type="ChEBI" id="CHEBI:60240"/>
        <label>1</label>
    </ligand>
</feature>
<dbReference type="InterPro" id="IPR032466">
    <property type="entry name" value="Metal_Hydrolase"/>
</dbReference>
<gene>
    <name evidence="4" type="ORF">A2678_00880</name>
</gene>
<dbReference type="PANTHER" id="PTHR46124">
    <property type="entry name" value="D-AMINOACYL-TRNA DEACYLASE"/>
    <property type="match status" value="1"/>
</dbReference>
<dbReference type="Pfam" id="PF01026">
    <property type="entry name" value="TatD_DNase"/>
    <property type="match status" value="1"/>
</dbReference>
<dbReference type="SUPFAM" id="SSF51556">
    <property type="entry name" value="Metallo-dependent hydrolases"/>
    <property type="match status" value="1"/>
</dbReference>
<name>A0A1F6CJH3_9BACT</name>
<sequence>MQIKYVDTHCHLQFPEYDADREEIIEKMSEKGIVGIVVGCDYESSRKAVLLAEKYDHLFASIGHMPQLIGDFDAHGMRALIGHPKVVAVGECGLDYYRVTNLSADGKNRQKVLFKKQIDLAVEYDKPLIVHTRPSQGTMDAYRDLIAILKVTKFLHPDYHGNIHFFVGGKAEVEALVALNFTVSFTAVITFARDYDAVIKAAPFDRILSETDSPYVAPVTRRGERNDPLAVIDVVNQIALIRGVGTEIVRQKLLANTLQLFDLPGRETV</sequence>
<dbReference type="STRING" id="1798481.A2678_00880"/>
<reference evidence="4 5" key="1">
    <citation type="journal article" date="2016" name="Nat. Commun.">
        <title>Thousands of microbial genomes shed light on interconnected biogeochemical processes in an aquifer system.</title>
        <authorList>
            <person name="Anantharaman K."/>
            <person name="Brown C.T."/>
            <person name="Hug L.A."/>
            <person name="Sharon I."/>
            <person name="Castelle C.J."/>
            <person name="Probst A.J."/>
            <person name="Thomas B.C."/>
            <person name="Singh A."/>
            <person name="Wilkins M.J."/>
            <person name="Karaoz U."/>
            <person name="Brodie E.L."/>
            <person name="Williams K.H."/>
            <person name="Hubbard S.S."/>
            <person name="Banfield J.F."/>
        </authorList>
    </citation>
    <scope>NUCLEOTIDE SEQUENCE [LARGE SCALE GENOMIC DNA]</scope>
</reference>
<dbReference type="Proteomes" id="UP000178815">
    <property type="component" value="Unassembled WGS sequence"/>
</dbReference>
<protein>
    <recommendedName>
        <fullName evidence="6">Hydrolase TatD</fullName>
    </recommendedName>
</protein>
<dbReference type="PANTHER" id="PTHR46124:SF2">
    <property type="entry name" value="D-AMINOACYL-TRNA DEACYLASE"/>
    <property type="match status" value="1"/>
</dbReference>
<dbReference type="AlphaFoldDB" id="A0A1F6CJH3"/>
<dbReference type="CDD" id="cd01310">
    <property type="entry name" value="TatD_DNAse"/>
    <property type="match status" value="1"/>
</dbReference>
<feature type="binding site" evidence="3">
    <location>
        <position position="164"/>
    </location>
    <ligand>
        <name>a divalent metal cation</name>
        <dbReference type="ChEBI" id="CHEBI:60240"/>
        <label>2</label>
    </ligand>
</feature>
<dbReference type="PIRSF" id="PIRSF005902">
    <property type="entry name" value="DNase_TatD"/>
    <property type="match status" value="1"/>
</dbReference>
<proteinExistence type="predicted"/>
<dbReference type="FunFam" id="3.20.20.140:FF:000005">
    <property type="entry name" value="TatD family hydrolase"/>
    <property type="match status" value="1"/>
</dbReference>
<dbReference type="InterPro" id="IPR001130">
    <property type="entry name" value="TatD-like"/>
</dbReference>
<feature type="binding site" evidence="3">
    <location>
        <position position="131"/>
    </location>
    <ligand>
        <name>a divalent metal cation</name>
        <dbReference type="ChEBI" id="CHEBI:60240"/>
        <label>2</label>
    </ligand>
</feature>
<keyword evidence="2" id="KW-0378">Hydrolase</keyword>
<dbReference type="GO" id="GO:0016788">
    <property type="term" value="F:hydrolase activity, acting on ester bonds"/>
    <property type="evidence" value="ECO:0007669"/>
    <property type="project" value="InterPro"/>
</dbReference>
<evidence type="ECO:0000313" key="4">
    <source>
        <dbReference type="EMBL" id="OGG49167.1"/>
    </source>
</evidence>
<comment type="caution">
    <text evidence="4">The sequence shown here is derived from an EMBL/GenBank/DDBJ whole genome shotgun (WGS) entry which is preliminary data.</text>
</comment>
<evidence type="ECO:0000256" key="3">
    <source>
        <dbReference type="PIRSR" id="PIRSR005902-1"/>
    </source>
</evidence>
<evidence type="ECO:0000256" key="1">
    <source>
        <dbReference type="ARBA" id="ARBA00022723"/>
    </source>
</evidence>
<feature type="binding site" evidence="3">
    <location>
        <position position="212"/>
    </location>
    <ligand>
        <name>a divalent metal cation</name>
        <dbReference type="ChEBI" id="CHEBI:60240"/>
        <label>1</label>
    </ligand>
</feature>
<evidence type="ECO:0000313" key="5">
    <source>
        <dbReference type="Proteomes" id="UP000178815"/>
    </source>
</evidence>
<evidence type="ECO:0000256" key="2">
    <source>
        <dbReference type="ARBA" id="ARBA00022801"/>
    </source>
</evidence>
<accession>A0A1F6CJH3</accession>
<dbReference type="GO" id="GO:0046872">
    <property type="term" value="F:metal ion binding"/>
    <property type="evidence" value="ECO:0007669"/>
    <property type="project" value="UniProtKB-KW"/>
</dbReference>
<evidence type="ECO:0008006" key="6">
    <source>
        <dbReference type="Google" id="ProtNLM"/>
    </source>
</evidence>
<dbReference type="Gene3D" id="3.20.20.140">
    <property type="entry name" value="Metal-dependent hydrolases"/>
    <property type="match status" value="1"/>
</dbReference>